<feature type="transmembrane region" description="Helical" evidence="8">
    <location>
        <begin position="255"/>
        <end position="273"/>
    </location>
</feature>
<name>S0FIL8_RUMCE</name>
<dbReference type="PANTHER" id="PTHR43357">
    <property type="entry name" value="INNER MEMBRANE ABC TRANSPORTER PERMEASE PROTEIN YDCV"/>
    <property type="match status" value="1"/>
</dbReference>
<keyword evidence="3" id="KW-1003">Cell membrane</keyword>
<dbReference type="PANTHER" id="PTHR43357:SF3">
    <property type="entry name" value="FE(3+)-TRANSPORT SYSTEM PERMEASE PROTEIN FBPB 2"/>
    <property type="match status" value="1"/>
</dbReference>
<keyword evidence="2 8" id="KW-0813">Transport</keyword>
<dbReference type="SUPFAM" id="SSF161098">
    <property type="entry name" value="MetI-like"/>
    <property type="match status" value="2"/>
</dbReference>
<dbReference type="AlphaFoldDB" id="S0FIL8"/>
<keyword evidence="7 8" id="KW-0472">Membrane</keyword>
<keyword evidence="5 8" id="KW-0812">Transmembrane</keyword>
<comment type="similarity">
    <text evidence="8">Belongs to the binding-protein-dependent transport system permease family.</text>
</comment>
<dbReference type="InterPro" id="IPR035906">
    <property type="entry name" value="MetI-like_sf"/>
</dbReference>
<evidence type="ECO:0000313" key="11">
    <source>
        <dbReference type="Proteomes" id="UP000014155"/>
    </source>
</evidence>
<dbReference type="Proteomes" id="UP000014155">
    <property type="component" value="Unassembled WGS sequence"/>
</dbReference>
<feature type="transmembrane region" description="Helical" evidence="8">
    <location>
        <begin position="393"/>
        <end position="413"/>
    </location>
</feature>
<feature type="transmembrane region" description="Helical" evidence="8">
    <location>
        <begin position="359"/>
        <end position="381"/>
    </location>
</feature>
<dbReference type="RefSeq" id="WP_004629036.1">
    <property type="nucleotide sequence ID" value="NZ_AORV01000060.1"/>
</dbReference>
<comment type="caution">
    <text evidence="10">The sequence shown here is derived from an EMBL/GenBank/DDBJ whole genome shotgun (WGS) entry which is preliminary data.</text>
</comment>
<keyword evidence="4" id="KW-0997">Cell inner membrane</keyword>
<feature type="transmembrane region" description="Helical" evidence="8">
    <location>
        <begin position="20"/>
        <end position="45"/>
    </location>
</feature>
<feature type="transmembrane region" description="Helical" evidence="8">
    <location>
        <begin position="419"/>
        <end position="435"/>
    </location>
</feature>
<evidence type="ECO:0000256" key="8">
    <source>
        <dbReference type="RuleBase" id="RU363032"/>
    </source>
</evidence>
<dbReference type="PATRIC" id="fig|1195236.3.peg.4472"/>
<organism evidence="10 11">
    <name type="scientific">Ruminiclostridium cellobioparum subsp. termitidis CT1112</name>
    <dbReference type="NCBI Taxonomy" id="1195236"/>
    <lineage>
        <taxon>Bacteria</taxon>
        <taxon>Bacillati</taxon>
        <taxon>Bacillota</taxon>
        <taxon>Clostridia</taxon>
        <taxon>Eubacteriales</taxon>
        <taxon>Oscillospiraceae</taxon>
        <taxon>Ruminiclostridium</taxon>
    </lineage>
</organism>
<dbReference type="InterPro" id="IPR000515">
    <property type="entry name" value="MetI-like"/>
</dbReference>
<gene>
    <name evidence="10" type="ORF">CTER_4294</name>
</gene>
<dbReference type="GO" id="GO:0055085">
    <property type="term" value="P:transmembrane transport"/>
    <property type="evidence" value="ECO:0007669"/>
    <property type="project" value="InterPro"/>
</dbReference>
<feature type="transmembrane region" description="Helical" evidence="8">
    <location>
        <begin position="482"/>
        <end position="504"/>
    </location>
</feature>
<dbReference type="eggNOG" id="COG1178">
    <property type="taxonomic scope" value="Bacteria"/>
</dbReference>
<evidence type="ECO:0000256" key="6">
    <source>
        <dbReference type="ARBA" id="ARBA00022989"/>
    </source>
</evidence>
<accession>S0FIL8</accession>
<proteinExistence type="inferred from homology"/>
<feature type="transmembrane region" description="Helical" evidence="8">
    <location>
        <begin position="197"/>
        <end position="218"/>
    </location>
</feature>
<dbReference type="Gene3D" id="1.10.3720.10">
    <property type="entry name" value="MetI-like"/>
    <property type="match status" value="2"/>
</dbReference>
<keyword evidence="11" id="KW-1185">Reference proteome</keyword>
<feature type="transmembrane region" description="Helical" evidence="8">
    <location>
        <begin position="149"/>
        <end position="171"/>
    </location>
</feature>
<feature type="transmembrane region" description="Helical" evidence="8">
    <location>
        <begin position="65"/>
        <end position="93"/>
    </location>
</feature>
<sequence length="556" mass="61630">MVNEQSIAGKIKNHFNFWNITKYLFIILLLIFLVYPLFAIIFRSFYNSEGEFTMKFYKTFFTKAYYYRTLINSLKVSVLTTVLSVVVGVPLAYITSRFNVFGKKLINLLIIMSLMSPPFIGAYSWIMLLGRNGFITNLFEKIGITMPPIYGFGGIIMVFTLKLFPYVYLYVSGAMSSIDRSLEEAAENLGSSKLRRVFTVTIPVIMPTLAAGAIMVFMSSLADFGTPMLIGEGYKVLPVLVYEEYMSEMGGNANMAGALSVVIVFCSTAVLLIQKYVISRKNYVMTAMRPPIIEKLSMAKRILLTAICMFVAFVAFLPQIVVVITSFVKTSGPIFVKGFSLESYEKIFYKLSKNITNTFTFSIIAIVIIIIAGMLLSYLIVKRKSKINSFLDLLIMFPYVIPGAVLGICMLVAFNKPPIILSGSAAILIIAYVIRKMPYTIRSSSALLYQIEPSIEEASINLGVSPMKTFFKITARMMAPGVLSGAILSWITTINELSSSIMLYSGKTATISVAIYTEVVRSSFGTAAALASILTITTILSLLLFNWVSKGKVSVI</sequence>
<keyword evidence="6 8" id="KW-1133">Transmembrane helix</keyword>
<dbReference type="Pfam" id="PF00528">
    <property type="entry name" value="BPD_transp_1"/>
    <property type="match status" value="2"/>
</dbReference>
<evidence type="ECO:0000256" key="2">
    <source>
        <dbReference type="ARBA" id="ARBA00022448"/>
    </source>
</evidence>
<feature type="transmembrane region" description="Helical" evidence="8">
    <location>
        <begin position="105"/>
        <end position="129"/>
    </location>
</feature>
<evidence type="ECO:0000256" key="1">
    <source>
        <dbReference type="ARBA" id="ARBA00004429"/>
    </source>
</evidence>
<evidence type="ECO:0000259" key="9">
    <source>
        <dbReference type="PROSITE" id="PS50928"/>
    </source>
</evidence>
<feature type="domain" description="ABC transmembrane type-1" evidence="9">
    <location>
        <begin position="70"/>
        <end position="274"/>
    </location>
</feature>
<dbReference type="STRING" id="1195236.CTER_4294"/>
<feature type="transmembrane region" description="Helical" evidence="8">
    <location>
        <begin position="524"/>
        <end position="548"/>
    </location>
</feature>
<feature type="transmembrane region" description="Helical" evidence="8">
    <location>
        <begin position="302"/>
        <end position="328"/>
    </location>
</feature>
<evidence type="ECO:0000256" key="3">
    <source>
        <dbReference type="ARBA" id="ARBA00022475"/>
    </source>
</evidence>
<dbReference type="GO" id="GO:0005886">
    <property type="term" value="C:plasma membrane"/>
    <property type="evidence" value="ECO:0007669"/>
    <property type="project" value="UniProtKB-SubCell"/>
</dbReference>
<evidence type="ECO:0000256" key="7">
    <source>
        <dbReference type="ARBA" id="ARBA00023136"/>
    </source>
</evidence>
<reference evidence="10 11" key="1">
    <citation type="journal article" date="2013" name="Genome Announc.">
        <title>Draft Genome Sequence of the Cellulolytic, Mesophilic, Anaerobic Bacterium Clostridium termitidis Strain CT1112 (DSM 5398).</title>
        <authorList>
            <person name="Lal S."/>
            <person name="Ramachandran U."/>
            <person name="Zhang X."/>
            <person name="Munir R."/>
            <person name="Sparling R."/>
            <person name="Levin D.B."/>
        </authorList>
    </citation>
    <scope>NUCLEOTIDE SEQUENCE [LARGE SCALE GENOMIC DNA]</scope>
    <source>
        <strain evidence="10 11">CT1112</strain>
    </source>
</reference>
<dbReference type="PROSITE" id="PS50928">
    <property type="entry name" value="ABC_TM1"/>
    <property type="match status" value="2"/>
</dbReference>
<comment type="subcellular location">
    <subcellularLocation>
        <location evidence="1">Cell inner membrane</location>
        <topology evidence="1">Multi-pass membrane protein</topology>
    </subcellularLocation>
    <subcellularLocation>
        <location evidence="8">Cell membrane</location>
        <topology evidence="8">Multi-pass membrane protein</topology>
    </subcellularLocation>
</comment>
<protein>
    <submittedName>
        <fullName evidence="10">ABC-type Fe3+ transport system, permease component</fullName>
    </submittedName>
</protein>
<dbReference type="EMBL" id="AORV01000060">
    <property type="protein sequence ID" value="EMS70016.1"/>
    <property type="molecule type" value="Genomic_DNA"/>
</dbReference>
<evidence type="ECO:0000256" key="4">
    <source>
        <dbReference type="ARBA" id="ARBA00022519"/>
    </source>
</evidence>
<evidence type="ECO:0000313" key="10">
    <source>
        <dbReference type="EMBL" id="EMS70016.1"/>
    </source>
</evidence>
<dbReference type="CDD" id="cd06261">
    <property type="entry name" value="TM_PBP2"/>
    <property type="match status" value="2"/>
</dbReference>
<evidence type="ECO:0000256" key="5">
    <source>
        <dbReference type="ARBA" id="ARBA00022692"/>
    </source>
</evidence>
<feature type="domain" description="ABC transmembrane type-1" evidence="9">
    <location>
        <begin position="355"/>
        <end position="545"/>
    </location>
</feature>